<accession>A0A086BLK3</accession>
<name>A0A086BLK3_9FLAO</name>
<comment type="caution">
    <text evidence="1">The sequence shown here is derived from an EMBL/GenBank/DDBJ whole genome shotgun (WGS) entry which is preliminary data.</text>
</comment>
<dbReference type="KEGG" id="cpip:CJF12_02525"/>
<evidence type="ECO:0000313" key="2">
    <source>
        <dbReference type="Proteomes" id="UP000028709"/>
    </source>
</evidence>
<dbReference type="Proteomes" id="UP000028709">
    <property type="component" value="Unassembled WGS sequence"/>
</dbReference>
<dbReference type="RefSeq" id="WP_034681960.1">
    <property type="nucleotide sequence ID" value="NZ_CP023049.2"/>
</dbReference>
<dbReference type="AlphaFoldDB" id="A0A086BLK3"/>
<organism evidence="1 2">
    <name type="scientific">Chryseobacterium piperi</name>
    <dbReference type="NCBI Taxonomy" id="558152"/>
    <lineage>
        <taxon>Bacteria</taxon>
        <taxon>Pseudomonadati</taxon>
        <taxon>Bacteroidota</taxon>
        <taxon>Flavobacteriia</taxon>
        <taxon>Flavobacteriales</taxon>
        <taxon>Weeksellaceae</taxon>
        <taxon>Chryseobacterium group</taxon>
        <taxon>Chryseobacterium</taxon>
    </lineage>
</organism>
<dbReference type="Gene3D" id="2.130.10.10">
    <property type="entry name" value="YVTN repeat-like/Quinoprotein amine dehydrogenase"/>
    <property type="match status" value="1"/>
</dbReference>
<keyword evidence="2" id="KW-1185">Reference proteome</keyword>
<sequence>MKNLYDFPSFLLILFFPFLSIAQIPGLVNYSEEDGLNSSYTYTINQDDNGFIWIGSDNGLFRFDGKEFKQYNKKNGLKNIDVLGCNPLSNGENFIMPYLSDFAYLKNGKVINSDHNKELRKLKFNHNSASYSSGDHFLSITSIILKNFLYTDMAK</sequence>
<reference evidence="1 2" key="1">
    <citation type="submission" date="2014-07" db="EMBL/GenBank/DDBJ databases">
        <title>Genome of Chryseobacterium piperi CTM.</title>
        <authorList>
            <person name="Pipes S.E."/>
            <person name="Stropko S.J."/>
            <person name="Newman J.D."/>
        </authorList>
    </citation>
    <scope>NUCLEOTIDE SEQUENCE [LARGE SCALE GENOMIC DNA]</scope>
    <source>
        <strain evidence="1 2">CTM</strain>
    </source>
</reference>
<dbReference type="InterPro" id="IPR015943">
    <property type="entry name" value="WD40/YVTN_repeat-like_dom_sf"/>
</dbReference>
<dbReference type="eggNOG" id="COG3292">
    <property type="taxonomic scope" value="Bacteria"/>
</dbReference>
<dbReference type="STRING" id="558152.IQ37_03965"/>
<evidence type="ECO:0000313" key="1">
    <source>
        <dbReference type="EMBL" id="KFF29817.1"/>
    </source>
</evidence>
<gene>
    <name evidence="1" type="ORF">IQ37_03965</name>
</gene>
<dbReference type="EMBL" id="JPRJ01000003">
    <property type="protein sequence ID" value="KFF29817.1"/>
    <property type="molecule type" value="Genomic_DNA"/>
</dbReference>
<evidence type="ECO:0008006" key="3">
    <source>
        <dbReference type="Google" id="ProtNLM"/>
    </source>
</evidence>
<dbReference type="OrthoDB" id="9809670at2"/>
<proteinExistence type="predicted"/>
<protein>
    <recommendedName>
        <fullName evidence="3">Histidine kinase</fullName>
    </recommendedName>
</protein>